<protein>
    <recommendedName>
        <fullName evidence="1">Cupin type-2 domain-containing protein</fullName>
    </recommendedName>
</protein>
<feature type="domain" description="Cupin type-2" evidence="1">
    <location>
        <begin position="42"/>
        <end position="99"/>
    </location>
</feature>
<dbReference type="SUPFAM" id="SSF51182">
    <property type="entry name" value="RmlC-like cupins"/>
    <property type="match status" value="1"/>
</dbReference>
<dbReference type="Proteomes" id="UP000256328">
    <property type="component" value="Unassembled WGS sequence"/>
</dbReference>
<dbReference type="AlphaFoldDB" id="A0A3D8SZ67"/>
<organism evidence="2 3">
    <name type="scientific">Coleophoma crateriformis</name>
    <dbReference type="NCBI Taxonomy" id="565419"/>
    <lineage>
        <taxon>Eukaryota</taxon>
        <taxon>Fungi</taxon>
        <taxon>Dikarya</taxon>
        <taxon>Ascomycota</taxon>
        <taxon>Pezizomycotina</taxon>
        <taxon>Leotiomycetes</taxon>
        <taxon>Helotiales</taxon>
        <taxon>Dermateaceae</taxon>
        <taxon>Coleophoma</taxon>
    </lineage>
</organism>
<evidence type="ECO:0000313" key="3">
    <source>
        <dbReference type="Proteomes" id="UP000256328"/>
    </source>
</evidence>
<sequence>MSSQIEELAPLALSKAKAENDIDRHWTEVTYDGELDSEVLVVPTHWHKHHDELMEVLEGRLKIYLDGKEHIVAAGDPPMLIPRRHRHGLSVIKGERVRVTERTIPAGEFKALFFQDMFQAGSPSILTVFRASYDGDGYISLPGNIQLLDEVFITVVGFISKFFVLPKPTKLKRQSDVPVDGPAVASTTGSSWFFVK</sequence>
<dbReference type="OrthoDB" id="504210at2759"/>
<keyword evidence="3" id="KW-1185">Reference proteome</keyword>
<reference evidence="2 3" key="1">
    <citation type="journal article" date="2018" name="IMA Fungus">
        <title>IMA Genome-F 9: Draft genome sequence of Annulohypoxylon stygium, Aspergillus mulundensis, Berkeleyomyces basicola (syn. Thielaviopsis basicola), Ceratocystis smalleyi, two Cercospora beticola strains, Coleophoma cylindrospora, Fusarium fracticaudum, Phialophora cf. hyalina, and Morchella septimelata.</title>
        <authorList>
            <person name="Wingfield B.D."/>
            <person name="Bills G.F."/>
            <person name="Dong Y."/>
            <person name="Huang W."/>
            <person name="Nel W.J."/>
            <person name="Swalarsk-Parry B.S."/>
            <person name="Vaghefi N."/>
            <person name="Wilken P.M."/>
            <person name="An Z."/>
            <person name="de Beer Z.W."/>
            <person name="De Vos L."/>
            <person name="Chen L."/>
            <person name="Duong T.A."/>
            <person name="Gao Y."/>
            <person name="Hammerbacher A."/>
            <person name="Kikkert J.R."/>
            <person name="Li Y."/>
            <person name="Li H."/>
            <person name="Li K."/>
            <person name="Li Q."/>
            <person name="Liu X."/>
            <person name="Ma X."/>
            <person name="Naidoo K."/>
            <person name="Pethybridge S.J."/>
            <person name="Sun J."/>
            <person name="Steenkamp E.T."/>
            <person name="van der Nest M.A."/>
            <person name="van Wyk S."/>
            <person name="Wingfield M.J."/>
            <person name="Xiong C."/>
            <person name="Yue Q."/>
            <person name="Zhang X."/>
        </authorList>
    </citation>
    <scope>NUCLEOTIDE SEQUENCE [LARGE SCALE GENOMIC DNA]</scope>
    <source>
        <strain evidence="2 3">BP5796</strain>
    </source>
</reference>
<comment type="caution">
    <text evidence="2">The sequence shown here is derived from an EMBL/GenBank/DDBJ whole genome shotgun (WGS) entry which is preliminary data.</text>
</comment>
<dbReference type="Gene3D" id="2.60.120.10">
    <property type="entry name" value="Jelly Rolls"/>
    <property type="match status" value="1"/>
</dbReference>
<evidence type="ECO:0000259" key="1">
    <source>
        <dbReference type="Pfam" id="PF07883"/>
    </source>
</evidence>
<gene>
    <name evidence="2" type="ORF">BP5796_02770</name>
</gene>
<name>A0A3D8SZ67_9HELO</name>
<dbReference type="Pfam" id="PF07883">
    <property type="entry name" value="Cupin_2"/>
    <property type="match status" value="1"/>
</dbReference>
<dbReference type="InterPro" id="IPR011051">
    <property type="entry name" value="RmlC_Cupin_sf"/>
</dbReference>
<accession>A0A3D8SZ67</accession>
<dbReference type="EMBL" id="PDLN01000003">
    <property type="protein sequence ID" value="RDW91605.1"/>
    <property type="molecule type" value="Genomic_DNA"/>
</dbReference>
<dbReference type="InterPro" id="IPR013096">
    <property type="entry name" value="Cupin_2"/>
</dbReference>
<evidence type="ECO:0000313" key="2">
    <source>
        <dbReference type="EMBL" id="RDW91605.1"/>
    </source>
</evidence>
<proteinExistence type="predicted"/>
<dbReference type="InterPro" id="IPR014710">
    <property type="entry name" value="RmlC-like_jellyroll"/>
</dbReference>